<dbReference type="Gene3D" id="2.130.10.10">
    <property type="entry name" value="YVTN repeat-like/Quinoprotein amine dehydrogenase"/>
    <property type="match status" value="1"/>
</dbReference>
<dbReference type="InterPro" id="IPR043765">
    <property type="entry name" value="DUF5711"/>
</dbReference>
<dbReference type="InterPro" id="IPR015943">
    <property type="entry name" value="WD40/YVTN_repeat-like_dom_sf"/>
</dbReference>
<dbReference type="RefSeq" id="WP_149546129.1">
    <property type="nucleotide sequence ID" value="NZ_VTPS01000022.1"/>
</dbReference>
<gene>
    <name evidence="1" type="ORF">FWJ32_11620</name>
</gene>
<accession>A0A5D8Q9I4</accession>
<protein>
    <recommendedName>
        <fullName evidence="3">PQQ-binding-like beta-propeller repeat protein</fullName>
    </recommendedName>
</protein>
<dbReference type="SUPFAM" id="SSF50998">
    <property type="entry name" value="Quinoprotein alcohol dehydrogenase-like"/>
    <property type="match status" value="1"/>
</dbReference>
<proteinExistence type="predicted"/>
<reference evidence="1 2" key="1">
    <citation type="submission" date="2019-08" db="EMBL/GenBank/DDBJ databases">
        <title>Calorimonas adulescens gen. nov., sp. nov., an anaerobic thermophilic bacterium from Sakhalin hot spring.</title>
        <authorList>
            <person name="Khomyakova M.A."/>
            <person name="Merkel A.Y."/>
            <person name="Novikov A."/>
            <person name="Bonch-Osmolovskaya E.A."/>
            <person name="Slobodkin A.I."/>
        </authorList>
    </citation>
    <scope>NUCLEOTIDE SEQUENCE [LARGE SCALE GENOMIC DNA]</scope>
    <source>
        <strain evidence="1 2">A05MB</strain>
    </source>
</reference>
<evidence type="ECO:0000313" key="1">
    <source>
        <dbReference type="EMBL" id="TZE80844.1"/>
    </source>
</evidence>
<name>A0A5D8Q9I4_9THEO</name>
<dbReference type="InterPro" id="IPR011047">
    <property type="entry name" value="Quinoprotein_ADH-like_sf"/>
</dbReference>
<organism evidence="1 2">
    <name type="scientific">Calorimonas adulescens</name>
    <dbReference type="NCBI Taxonomy" id="2606906"/>
    <lineage>
        <taxon>Bacteria</taxon>
        <taxon>Bacillati</taxon>
        <taxon>Bacillota</taxon>
        <taxon>Clostridia</taxon>
        <taxon>Thermoanaerobacterales</taxon>
        <taxon>Thermoanaerobacteraceae</taxon>
        <taxon>Calorimonas</taxon>
    </lineage>
</organism>
<dbReference type="EMBL" id="VTPS01000022">
    <property type="protein sequence ID" value="TZE80844.1"/>
    <property type="molecule type" value="Genomic_DNA"/>
</dbReference>
<evidence type="ECO:0008006" key="3">
    <source>
        <dbReference type="Google" id="ProtNLM"/>
    </source>
</evidence>
<dbReference type="SMART" id="SM00564">
    <property type="entry name" value="PQQ"/>
    <property type="match status" value="2"/>
</dbReference>
<dbReference type="Pfam" id="PF18975">
    <property type="entry name" value="DUF5711"/>
    <property type="match status" value="1"/>
</dbReference>
<dbReference type="Proteomes" id="UP000322976">
    <property type="component" value="Unassembled WGS sequence"/>
</dbReference>
<evidence type="ECO:0000313" key="2">
    <source>
        <dbReference type="Proteomes" id="UP000322976"/>
    </source>
</evidence>
<keyword evidence="2" id="KW-1185">Reference proteome</keyword>
<dbReference type="AlphaFoldDB" id="A0A5D8Q9I4"/>
<dbReference type="InterPro" id="IPR018391">
    <property type="entry name" value="PQQ_b-propeller_rpt"/>
</dbReference>
<sequence length="342" mass="37625">MKRFFVLLIAVMVAYYIFSGMSTDSREVMDLKAQITYDSYTNFVSDVDGWWGYREGEVLHYTGEGINDFKIKVNASEPVLSVGDMLAVYEDGGDTLYVYDMSGKELWEYKAGGSIEDVILKPGENIFILYLKDRIFYMIELNNDGKKVNEWIASNDFVMGCDLGGGTMYVASANTDELGGRITAYTKKGELIWAQELPGLIPFQVKAFEEGVSVILDKKVMSLSSKGKTMMERDMAVDYGCIGYDGSIYGGSNGTLNGLAVDGRELFSIKLPGIDGVYPDDEGVVVLSGRSITQYDTRGKAIASYEAMRDIDYLVPVSGKKKILAVGRSGADLVEVPLGVLK</sequence>
<comment type="caution">
    <text evidence="1">The sequence shown here is derived from an EMBL/GenBank/DDBJ whole genome shotgun (WGS) entry which is preliminary data.</text>
</comment>